<evidence type="ECO:0000256" key="1">
    <source>
        <dbReference type="SAM" id="Phobius"/>
    </source>
</evidence>
<evidence type="ECO:0000313" key="3">
    <source>
        <dbReference type="Proteomes" id="UP000196573"/>
    </source>
</evidence>
<gene>
    <name evidence="2" type="ORF">EHSB41UT_01794</name>
</gene>
<keyword evidence="3" id="KW-1185">Reference proteome</keyword>
<evidence type="ECO:0000313" key="2">
    <source>
        <dbReference type="EMBL" id="SMA44400.1"/>
    </source>
</evidence>
<dbReference type="AlphaFoldDB" id="A0A1X7AIF9"/>
<keyword evidence="1" id="KW-0472">Membrane</keyword>
<sequence>MIRFSSGLYLDIKVTPNNWVSNYWGSLQSRGFVFVVLGLFILPVFFQDNGVWGSILMAEVLTLLISVYTAKRFFTANQPGALALNN</sequence>
<accession>A0A1X7AIF9</accession>
<protein>
    <submittedName>
        <fullName evidence="2">Uncharacterized protein</fullName>
    </submittedName>
</protein>
<reference evidence="2 3" key="1">
    <citation type="submission" date="2017-03" db="EMBL/GenBank/DDBJ databases">
        <authorList>
            <person name="Afonso C.L."/>
            <person name="Miller P.J."/>
            <person name="Scott M.A."/>
            <person name="Spackman E."/>
            <person name="Goraichik I."/>
            <person name="Dimitrov K.M."/>
            <person name="Suarez D.L."/>
            <person name="Swayne D.E."/>
        </authorList>
    </citation>
    <scope>NUCLEOTIDE SEQUENCE [LARGE SCALE GENOMIC DNA]</scope>
    <source>
        <strain evidence="2">SB41UT1</strain>
    </source>
</reference>
<proteinExistence type="predicted"/>
<dbReference type="EMBL" id="FWPT01000003">
    <property type="protein sequence ID" value="SMA44400.1"/>
    <property type="molecule type" value="Genomic_DNA"/>
</dbReference>
<dbReference type="Proteomes" id="UP000196573">
    <property type="component" value="Unassembled WGS sequence"/>
</dbReference>
<organism evidence="2 3">
    <name type="scientific">Parendozoicomonas haliclonae</name>
    <dbReference type="NCBI Taxonomy" id="1960125"/>
    <lineage>
        <taxon>Bacteria</taxon>
        <taxon>Pseudomonadati</taxon>
        <taxon>Pseudomonadota</taxon>
        <taxon>Gammaproteobacteria</taxon>
        <taxon>Oceanospirillales</taxon>
        <taxon>Endozoicomonadaceae</taxon>
        <taxon>Parendozoicomonas</taxon>
    </lineage>
</organism>
<keyword evidence="1" id="KW-0812">Transmembrane</keyword>
<feature type="transmembrane region" description="Helical" evidence="1">
    <location>
        <begin position="27"/>
        <end position="46"/>
    </location>
</feature>
<keyword evidence="1" id="KW-1133">Transmembrane helix</keyword>
<feature type="transmembrane region" description="Helical" evidence="1">
    <location>
        <begin position="52"/>
        <end position="70"/>
    </location>
</feature>
<name>A0A1X7AIF9_9GAMM</name>